<dbReference type="OrthoDB" id="5868871at2"/>
<evidence type="ECO:0000313" key="1">
    <source>
        <dbReference type="EMBL" id="SFM35489.1"/>
    </source>
</evidence>
<dbReference type="Proteomes" id="UP000199668">
    <property type="component" value="Unassembled WGS sequence"/>
</dbReference>
<keyword evidence="2" id="KW-1185">Reference proteome</keyword>
<dbReference type="STRING" id="266892.SAMN04488054_13720"/>
<gene>
    <name evidence="1" type="ORF">SAMN04488054_13720</name>
</gene>
<proteinExistence type="predicted"/>
<dbReference type="EMBL" id="FOTY01000037">
    <property type="protein sequence ID" value="SFM35489.1"/>
    <property type="molecule type" value="Genomic_DNA"/>
</dbReference>
<name>A0A1I4Q5Z3_9BACI</name>
<protein>
    <submittedName>
        <fullName evidence="1">Uncharacterized protein</fullName>
    </submittedName>
</protein>
<organism evidence="1 2">
    <name type="scientific">Salibacterium qingdaonense</name>
    <dbReference type="NCBI Taxonomy" id="266892"/>
    <lineage>
        <taxon>Bacteria</taxon>
        <taxon>Bacillati</taxon>
        <taxon>Bacillota</taxon>
        <taxon>Bacilli</taxon>
        <taxon>Bacillales</taxon>
        <taxon>Bacillaceae</taxon>
    </lineage>
</organism>
<reference evidence="1 2" key="1">
    <citation type="submission" date="2016-10" db="EMBL/GenBank/DDBJ databases">
        <authorList>
            <person name="de Groot N.N."/>
        </authorList>
    </citation>
    <scope>NUCLEOTIDE SEQUENCE [LARGE SCALE GENOMIC DNA]</scope>
    <source>
        <strain evidence="1 2">CGMCC 1.6134</strain>
    </source>
</reference>
<sequence>MAGRKNKYQTHVEPYLKEIEHWCRDGATEEEIRVRLGVGSSSFARYKNEYWELRETLKRGKQEADYEVEDALFKRATGYQYEEVTYEMGHETKRVVKHYAPDPTSAIFWLKNRQPEKWKDKQDIEHSGGLNNQVDLSGLTVEELRKLADSND</sequence>
<accession>A0A1I4Q5Z3</accession>
<dbReference type="RefSeq" id="WP_090928423.1">
    <property type="nucleotide sequence ID" value="NZ_FOTY01000037.1"/>
</dbReference>
<evidence type="ECO:0000313" key="2">
    <source>
        <dbReference type="Proteomes" id="UP000199668"/>
    </source>
</evidence>
<dbReference type="AlphaFoldDB" id="A0A1I4Q5Z3"/>